<keyword evidence="1" id="KW-0479">Metal-binding</keyword>
<reference evidence="5" key="1">
    <citation type="submission" date="2020-05" db="EMBL/GenBank/DDBJ databases">
        <title>Mycena genomes resolve the evolution of fungal bioluminescence.</title>
        <authorList>
            <person name="Tsai I.J."/>
        </authorList>
    </citation>
    <scope>NUCLEOTIDE SEQUENCE</scope>
    <source>
        <strain evidence="5">CCC161011</strain>
    </source>
</reference>
<feature type="domain" description="MYND-type" evidence="4">
    <location>
        <begin position="2"/>
        <end position="22"/>
    </location>
</feature>
<evidence type="ECO:0000313" key="6">
    <source>
        <dbReference type="Proteomes" id="UP000620124"/>
    </source>
</evidence>
<name>A0A8H6XSQ9_9AGAR</name>
<evidence type="ECO:0000256" key="2">
    <source>
        <dbReference type="ARBA" id="ARBA00022771"/>
    </source>
</evidence>
<accession>A0A8H6XSQ9</accession>
<dbReference type="AlphaFoldDB" id="A0A8H6XSQ9"/>
<gene>
    <name evidence="5" type="ORF">MVEN_01596200</name>
</gene>
<organism evidence="5 6">
    <name type="scientific">Mycena venus</name>
    <dbReference type="NCBI Taxonomy" id="2733690"/>
    <lineage>
        <taxon>Eukaryota</taxon>
        <taxon>Fungi</taxon>
        <taxon>Dikarya</taxon>
        <taxon>Basidiomycota</taxon>
        <taxon>Agaricomycotina</taxon>
        <taxon>Agaricomycetes</taxon>
        <taxon>Agaricomycetidae</taxon>
        <taxon>Agaricales</taxon>
        <taxon>Marasmiineae</taxon>
        <taxon>Mycenaceae</taxon>
        <taxon>Mycena</taxon>
    </lineage>
</organism>
<dbReference type="Pfam" id="PF01753">
    <property type="entry name" value="zf-MYND"/>
    <property type="match status" value="1"/>
</dbReference>
<sequence length="108" mass="12336">MAVFYCSSTCQRADWAHHKALCKKQTAMRQHHLNTSEARDLAADFDAWQSAMGAMLYTWICVGALKLSKHPPEHPQQISRPCTAYTDAASNCSLENVRIHRHLRIRSR</sequence>
<dbReference type="Gene3D" id="6.10.140.2220">
    <property type="match status" value="1"/>
</dbReference>
<evidence type="ECO:0000256" key="3">
    <source>
        <dbReference type="ARBA" id="ARBA00022833"/>
    </source>
</evidence>
<dbReference type="EMBL" id="JACAZI010000013">
    <property type="protein sequence ID" value="KAF7345757.1"/>
    <property type="molecule type" value="Genomic_DNA"/>
</dbReference>
<keyword evidence="6" id="KW-1185">Reference proteome</keyword>
<dbReference type="Proteomes" id="UP000620124">
    <property type="component" value="Unassembled WGS sequence"/>
</dbReference>
<dbReference type="SUPFAM" id="SSF144232">
    <property type="entry name" value="HIT/MYND zinc finger-like"/>
    <property type="match status" value="1"/>
</dbReference>
<keyword evidence="3" id="KW-0862">Zinc</keyword>
<dbReference type="GO" id="GO:0008270">
    <property type="term" value="F:zinc ion binding"/>
    <property type="evidence" value="ECO:0007669"/>
    <property type="project" value="UniProtKB-KW"/>
</dbReference>
<protein>
    <recommendedName>
        <fullName evidence="4">MYND-type domain-containing protein</fullName>
    </recommendedName>
</protein>
<comment type="caution">
    <text evidence="5">The sequence shown here is derived from an EMBL/GenBank/DDBJ whole genome shotgun (WGS) entry which is preliminary data.</text>
</comment>
<evidence type="ECO:0000313" key="5">
    <source>
        <dbReference type="EMBL" id="KAF7345757.1"/>
    </source>
</evidence>
<evidence type="ECO:0000256" key="1">
    <source>
        <dbReference type="ARBA" id="ARBA00022723"/>
    </source>
</evidence>
<dbReference type="InterPro" id="IPR002893">
    <property type="entry name" value="Znf_MYND"/>
</dbReference>
<dbReference type="OrthoDB" id="2828356at2759"/>
<proteinExistence type="predicted"/>
<evidence type="ECO:0000259" key="4">
    <source>
        <dbReference type="Pfam" id="PF01753"/>
    </source>
</evidence>
<keyword evidence="2" id="KW-0863">Zinc-finger</keyword>